<name>A0AAD7WTG8_9TELE</name>
<comment type="caution">
    <text evidence="2">The sequence shown here is derived from an EMBL/GenBank/DDBJ whole genome shotgun (WGS) entry which is preliminary data.</text>
</comment>
<evidence type="ECO:0000313" key="3">
    <source>
        <dbReference type="Proteomes" id="UP001221898"/>
    </source>
</evidence>
<keyword evidence="3" id="KW-1185">Reference proteome</keyword>
<protein>
    <submittedName>
        <fullName evidence="2">Uncharacterized protein</fullName>
    </submittedName>
</protein>
<proteinExistence type="predicted"/>
<organism evidence="2 3">
    <name type="scientific">Aldrovandia affinis</name>
    <dbReference type="NCBI Taxonomy" id="143900"/>
    <lineage>
        <taxon>Eukaryota</taxon>
        <taxon>Metazoa</taxon>
        <taxon>Chordata</taxon>
        <taxon>Craniata</taxon>
        <taxon>Vertebrata</taxon>
        <taxon>Euteleostomi</taxon>
        <taxon>Actinopterygii</taxon>
        <taxon>Neopterygii</taxon>
        <taxon>Teleostei</taxon>
        <taxon>Notacanthiformes</taxon>
        <taxon>Halosauridae</taxon>
        <taxon>Aldrovandia</taxon>
    </lineage>
</organism>
<feature type="region of interest" description="Disordered" evidence="1">
    <location>
        <begin position="1"/>
        <end position="30"/>
    </location>
</feature>
<evidence type="ECO:0000256" key="1">
    <source>
        <dbReference type="SAM" id="MobiDB-lite"/>
    </source>
</evidence>
<dbReference type="EMBL" id="JAINUG010000035">
    <property type="protein sequence ID" value="KAJ8408405.1"/>
    <property type="molecule type" value="Genomic_DNA"/>
</dbReference>
<dbReference type="Proteomes" id="UP001221898">
    <property type="component" value="Unassembled WGS sequence"/>
</dbReference>
<feature type="region of interest" description="Disordered" evidence="1">
    <location>
        <begin position="135"/>
        <end position="174"/>
    </location>
</feature>
<accession>A0AAD7WTG8</accession>
<feature type="compositionally biased region" description="Basic and acidic residues" evidence="1">
    <location>
        <begin position="147"/>
        <end position="163"/>
    </location>
</feature>
<evidence type="ECO:0000313" key="2">
    <source>
        <dbReference type="EMBL" id="KAJ8408405.1"/>
    </source>
</evidence>
<sequence length="174" mass="19073">MAKRPHPRVSTRYHVSISTRKGPEEPGDDGCLDPPRALTLLLCGTVLCFRELRFSSHGQRERGKNTVSPGSCGRQQTVCELAGITPCHAERRSSPPTTRQLAGAGRAACESWLDPAHQHVRGIRQWRSGPAPWADRYSAQGSGSSAARERVAVGDTETHDARTAPRFGAWPRQR</sequence>
<gene>
    <name evidence="2" type="ORF">AAFF_G00258190</name>
</gene>
<reference evidence="2" key="1">
    <citation type="journal article" date="2023" name="Science">
        <title>Genome structures resolve the early diversification of teleost fishes.</title>
        <authorList>
            <person name="Parey E."/>
            <person name="Louis A."/>
            <person name="Montfort J."/>
            <person name="Bouchez O."/>
            <person name="Roques C."/>
            <person name="Iampietro C."/>
            <person name="Lluch J."/>
            <person name="Castinel A."/>
            <person name="Donnadieu C."/>
            <person name="Desvignes T."/>
            <person name="Floi Bucao C."/>
            <person name="Jouanno E."/>
            <person name="Wen M."/>
            <person name="Mejri S."/>
            <person name="Dirks R."/>
            <person name="Jansen H."/>
            <person name="Henkel C."/>
            <person name="Chen W.J."/>
            <person name="Zahm M."/>
            <person name="Cabau C."/>
            <person name="Klopp C."/>
            <person name="Thompson A.W."/>
            <person name="Robinson-Rechavi M."/>
            <person name="Braasch I."/>
            <person name="Lecointre G."/>
            <person name="Bobe J."/>
            <person name="Postlethwait J.H."/>
            <person name="Berthelot C."/>
            <person name="Roest Crollius H."/>
            <person name="Guiguen Y."/>
        </authorList>
    </citation>
    <scope>NUCLEOTIDE SEQUENCE</scope>
    <source>
        <strain evidence="2">NC1722</strain>
    </source>
</reference>
<dbReference type="AlphaFoldDB" id="A0AAD7WTG8"/>
<feature type="compositionally biased region" description="Basic residues" evidence="1">
    <location>
        <begin position="1"/>
        <end position="11"/>
    </location>
</feature>